<keyword evidence="3" id="KW-1185">Reference proteome</keyword>
<dbReference type="EMBL" id="JACEGA010000001">
    <property type="protein sequence ID" value="MBB2181941.1"/>
    <property type="molecule type" value="Genomic_DNA"/>
</dbReference>
<proteinExistence type="predicted"/>
<feature type="transmembrane region" description="Helical" evidence="1">
    <location>
        <begin position="97"/>
        <end position="117"/>
    </location>
</feature>
<keyword evidence="1" id="KW-0472">Membrane</keyword>
<keyword evidence="1" id="KW-1133">Transmembrane helix</keyword>
<gene>
    <name evidence="2" type="ORF">H0486_03510</name>
</gene>
<reference evidence="2 3" key="1">
    <citation type="submission" date="2020-07" db="EMBL/GenBank/DDBJ databases">
        <title>Characterization and genome sequencing of isolate MD1, a novel member within the family Lachnospiraceae.</title>
        <authorList>
            <person name="Rettenmaier R."/>
            <person name="Di Bello L."/>
            <person name="Zinser C."/>
            <person name="Scheitz K."/>
            <person name="Liebl W."/>
            <person name="Zverlov V."/>
        </authorList>
    </citation>
    <scope>NUCLEOTIDE SEQUENCE [LARGE SCALE GENOMIC DNA]</scope>
    <source>
        <strain evidence="2 3">MD1</strain>
    </source>
</reference>
<evidence type="ECO:0000313" key="3">
    <source>
        <dbReference type="Proteomes" id="UP000574276"/>
    </source>
</evidence>
<organism evidence="2 3">
    <name type="scientific">Variimorphobacter saccharofermentans</name>
    <dbReference type="NCBI Taxonomy" id="2755051"/>
    <lineage>
        <taxon>Bacteria</taxon>
        <taxon>Bacillati</taxon>
        <taxon>Bacillota</taxon>
        <taxon>Clostridia</taxon>
        <taxon>Lachnospirales</taxon>
        <taxon>Lachnospiraceae</taxon>
        <taxon>Variimorphobacter</taxon>
    </lineage>
</organism>
<dbReference type="InterPro" id="IPR019206">
    <property type="entry name" value="DUF2085_TM"/>
</dbReference>
<dbReference type="Pfam" id="PF09858">
    <property type="entry name" value="DUF2085"/>
    <property type="match status" value="1"/>
</dbReference>
<feature type="transmembrane region" description="Helical" evidence="1">
    <location>
        <begin position="64"/>
        <end position="85"/>
    </location>
</feature>
<keyword evidence="1" id="KW-0812">Transmembrane</keyword>
<dbReference type="RefSeq" id="WP_228351678.1">
    <property type="nucleotide sequence ID" value="NZ_JACEGA010000001.1"/>
</dbReference>
<dbReference type="Proteomes" id="UP000574276">
    <property type="component" value="Unassembled WGS sequence"/>
</dbReference>
<sequence length="127" mass="14384">MKDTTKEKSKQNSCWLWWMMLGEKTGCHQLPERSFFIKGYQFPVCARCTGVLVGYLIAMPVFALKGICVTVSIMGTVIMFLDWMFQATGIKQSTNSRRFITGLLGGFGIMSVQLYLISKVINRVCHN</sequence>
<name>A0A839JZN4_9FIRM</name>
<evidence type="ECO:0000256" key="1">
    <source>
        <dbReference type="SAM" id="Phobius"/>
    </source>
</evidence>
<accession>A0A839JZN4</accession>
<evidence type="ECO:0000313" key="2">
    <source>
        <dbReference type="EMBL" id="MBB2181941.1"/>
    </source>
</evidence>
<dbReference type="AlphaFoldDB" id="A0A839JZN4"/>
<comment type="caution">
    <text evidence="2">The sequence shown here is derived from an EMBL/GenBank/DDBJ whole genome shotgun (WGS) entry which is preliminary data.</text>
</comment>
<protein>
    <submittedName>
        <fullName evidence="2">DUF2085 domain-containing protein</fullName>
    </submittedName>
</protein>